<feature type="region of interest" description="Disordered" evidence="1">
    <location>
        <begin position="255"/>
        <end position="278"/>
    </location>
</feature>
<feature type="compositionally biased region" description="Polar residues" evidence="1">
    <location>
        <begin position="180"/>
        <end position="200"/>
    </location>
</feature>
<reference evidence="3" key="1">
    <citation type="submission" date="2018-10" db="EMBL/GenBank/DDBJ databases">
        <title>FDA dAtabase for Regulatory Grade micrObial Sequences (FDA-ARGOS): Supporting development and validation of Infectious Disease Dx tests.</title>
        <authorList>
            <person name="Kerrigan L."/>
            <person name="Tallon L."/>
            <person name="Sadzewicz L."/>
            <person name="Sengamalay N."/>
            <person name="Ott S."/>
            <person name="Godinez A."/>
            <person name="Nagaraj S."/>
            <person name="Vavikolanu K."/>
            <person name="Nadendla S."/>
            <person name="George J."/>
            <person name="Sichtig H."/>
        </authorList>
    </citation>
    <scope>NUCLEOTIDE SEQUENCE [LARGE SCALE GENOMIC DNA]</scope>
    <source>
        <strain evidence="3">FDAARGOS_311</strain>
    </source>
</reference>
<evidence type="ECO:0000313" key="2">
    <source>
        <dbReference type="EMBL" id="TPR03423.1"/>
    </source>
</evidence>
<evidence type="ECO:0000313" key="3">
    <source>
        <dbReference type="Proteomes" id="UP000197666"/>
    </source>
</evidence>
<dbReference type="EMBL" id="NKJJ02000022">
    <property type="protein sequence ID" value="TPR03423.1"/>
    <property type="molecule type" value="Genomic_DNA"/>
</dbReference>
<sequence length="278" mass="29506">MPRNTRGRNFLRVCPGAHPEIRTAKRTQAPKRQRVNVGFTLEGAHEVPAQRHPAHREYTDDIQLPTVAPRNGPHAGRPGQESPLQALAGCGIRPRVEGPDRGHADERRLRGAAPPGSVKRLASGQRSTDSIGAGTENGPGLQTPGNNGHPGMIKPGASDSASYRSHGTISQGSRARPHGNSDSSRLAAVGQSTKTENTSRAGGYNGPGWAGTPFLSEARRTCAHQSRRGDLPGREEVWVGFQQLRSAAFHLPHSTRLPWPQTGAQTFGGPEVTGGGVV</sequence>
<accession>A0A505HUJ9</accession>
<feature type="compositionally biased region" description="Polar residues" evidence="1">
    <location>
        <begin position="159"/>
        <end position="173"/>
    </location>
</feature>
<name>A0A505HUJ9_ASPNG</name>
<protein>
    <submittedName>
        <fullName evidence="2">Kinesin motor domain family protein</fullName>
    </submittedName>
</protein>
<evidence type="ECO:0000256" key="1">
    <source>
        <dbReference type="SAM" id="MobiDB-lite"/>
    </source>
</evidence>
<gene>
    <name evidence="2" type="ORF">CAN33_009890</name>
</gene>
<dbReference type="Proteomes" id="UP000197666">
    <property type="component" value="Unassembled WGS sequence"/>
</dbReference>
<feature type="region of interest" description="Disordered" evidence="1">
    <location>
        <begin position="64"/>
        <end position="212"/>
    </location>
</feature>
<dbReference type="AlphaFoldDB" id="A0A505HUJ9"/>
<proteinExistence type="predicted"/>
<organism evidence="2 3">
    <name type="scientific">Aspergillus niger</name>
    <dbReference type="NCBI Taxonomy" id="5061"/>
    <lineage>
        <taxon>Eukaryota</taxon>
        <taxon>Fungi</taxon>
        <taxon>Dikarya</taxon>
        <taxon>Ascomycota</taxon>
        <taxon>Pezizomycotina</taxon>
        <taxon>Eurotiomycetes</taxon>
        <taxon>Eurotiomycetidae</taxon>
        <taxon>Eurotiales</taxon>
        <taxon>Aspergillaceae</taxon>
        <taxon>Aspergillus</taxon>
        <taxon>Aspergillus subgen. Circumdati</taxon>
    </lineage>
</organism>
<feature type="compositionally biased region" description="Basic and acidic residues" evidence="1">
    <location>
        <begin position="94"/>
        <end position="109"/>
    </location>
</feature>
<comment type="caution">
    <text evidence="2">The sequence shown here is derived from an EMBL/GenBank/DDBJ whole genome shotgun (WGS) entry which is preliminary data.</text>
</comment>